<feature type="signal peptide" evidence="6">
    <location>
        <begin position="1"/>
        <end position="20"/>
    </location>
</feature>
<keyword evidence="4" id="KW-0862">Zinc</keyword>
<evidence type="ECO:0000256" key="6">
    <source>
        <dbReference type="SAM" id="SignalP"/>
    </source>
</evidence>
<evidence type="ECO:0000313" key="8">
    <source>
        <dbReference type="EMBL" id="KAF8445709.1"/>
    </source>
</evidence>
<dbReference type="PANTHER" id="PTHR10340:SF27">
    <property type="entry name" value="ACL091CP"/>
    <property type="match status" value="1"/>
</dbReference>
<dbReference type="InterPro" id="IPR004843">
    <property type="entry name" value="Calcineurin-like_PHP"/>
</dbReference>
<feature type="binding site" evidence="4">
    <location>
        <position position="231"/>
    </location>
    <ligand>
        <name>Zn(2+)</name>
        <dbReference type="ChEBI" id="CHEBI:29105"/>
        <label>1</label>
    </ligand>
</feature>
<dbReference type="CDD" id="cd00842">
    <property type="entry name" value="MPP_ASMase"/>
    <property type="match status" value="1"/>
</dbReference>
<dbReference type="GO" id="GO:0005615">
    <property type="term" value="C:extracellular space"/>
    <property type="evidence" value="ECO:0007669"/>
    <property type="project" value="TreeGrafter"/>
</dbReference>
<feature type="binding site" evidence="4">
    <location>
        <position position="502"/>
    </location>
    <ligand>
        <name>Zn(2+)</name>
        <dbReference type="ChEBI" id="CHEBI:29105"/>
        <label>2</label>
    </ligand>
</feature>
<dbReference type="GO" id="GO:0016020">
    <property type="term" value="C:membrane"/>
    <property type="evidence" value="ECO:0007669"/>
    <property type="project" value="GOC"/>
</dbReference>
<evidence type="ECO:0000259" key="7">
    <source>
        <dbReference type="Pfam" id="PF00149"/>
    </source>
</evidence>
<organism evidence="8 9">
    <name type="scientific">Boletus edulis BED1</name>
    <dbReference type="NCBI Taxonomy" id="1328754"/>
    <lineage>
        <taxon>Eukaryota</taxon>
        <taxon>Fungi</taxon>
        <taxon>Dikarya</taxon>
        <taxon>Basidiomycota</taxon>
        <taxon>Agaricomycotina</taxon>
        <taxon>Agaricomycetes</taxon>
        <taxon>Agaricomycetidae</taxon>
        <taxon>Boletales</taxon>
        <taxon>Boletineae</taxon>
        <taxon>Boletaceae</taxon>
        <taxon>Boletoideae</taxon>
        <taxon>Boletus</taxon>
    </lineage>
</organism>
<keyword evidence="4" id="KW-0479">Metal-binding</keyword>
<dbReference type="GO" id="GO:0016798">
    <property type="term" value="F:hydrolase activity, acting on glycosyl bonds"/>
    <property type="evidence" value="ECO:0007669"/>
    <property type="project" value="UniProtKB-KW"/>
</dbReference>
<evidence type="ECO:0000256" key="2">
    <source>
        <dbReference type="ARBA" id="ARBA00023180"/>
    </source>
</evidence>
<dbReference type="EMBL" id="WHUW01000005">
    <property type="protein sequence ID" value="KAF8445709.1"/>
    <property type="molecule type" value="Genomic_DNA"/>
</dbReference>
<name>A0AAD4GI45_BOLED</name>
<keyword evidence="2" id="KW-0325">Glycoprotein</keyword>
<keyword evidence="1 3" id="KW-0378">Hydrolase</keyword>
<comment type="similarity">
    <text evidence="3">Belongs to the acid sphingomyelinase family.</text>
</comment>
<keyword evidence="6" id="KW-0732">Signal</keyword>
<evidence type="ECO:0000256" key="4">
    <source>
        <dbReference type="PIRSR" id="PIRSR000948-1"/>
    </source>
</evidence>
<dbReference type="GO" id="GO:0046872">
    <property type="term" value="F:metal ion binding"/>
    <property type="evidence" value="ECO:0007669"/>
    <property type="project" value="UniProtKB-KW"/>
</dbReference>
<comment type="cofactor">
    <cofactor evidence="4">
        <name>Zn(2+)</name>
        <dbReference type="ChEBI" id="CHEBI:29105"/>
    </cofactor>
    <text evidence="4">Binds 2 Zn(2+) ions per subunit.</text>
</comment>
<feature type="domain" description="Calcineurin-like phosphoesterase" evidence="7">
    <location>
        <begin position="224"/>
        <end position="505"/>
    </location>
</feature>
<feature type="binding site" evidence="4">
    <location>
        <position position="351"/>
    </location>
    <ligand>
        <name>Zn(2+)</name>
        <dbReference type="ChEBI" id="CHEBI:29105"/>
        <label>2</label>
    </ligand>
</feature>
<feature type="binding site" evidence="4">
    <location>
        <position position="504"/>
    </location>
    <ligand>
        <name>Zn(2+)</name>
        <dbReference type="ChEBI" id="CHEBI:29105"/>
        <label>1</label>
    </ligand>
</feature>
<sequence>MSLTGWLSAVVFASAALVSGQQSTYTAPGVFPTSLYAKYYNNPTATSEQPQPIISDPVAHKVFPYSLTDPSHIPQNDTIDPHPLPPVASSSKILEQAIAQVKSISVNPIFGTNQCARCQASLEVAKFLALSAPDQGPNFAVALCEHFNYSSSCETNYGSLNLGPIFTQVLSFADAGGYDGQLICAQFLRLCSYPDTLPLNITGWFAKPKPNPLPAPKQPSGERLKVLHLSDLHIDPRFANGAEANCTSGLCCRENAYNMHSPHTPLLPAPRFGYFLCDSPYSLITAVLEAIPPLAGTETTGFNFTLFTGDGLAHDPNNQESRAYTEYSEVVVFDLLKRMLGPGPVYATLGNHDSFPTDIAPLYSLGGELGQQLGWLYDHITSLWNYEGWLPEDSVEFSRAHYAAYMVKRTDGLRIISLNTNLWYRPNYFNYINTSHPDTSGMMRFLTDELQDAEDAGDRAWIIGHVVSGWEGSNSLFNPTDLFYQIVDRFSPHVIANIFWGHVHEDQLSIFYANNATVMNTNTAQTVSWTGPSVTPLKNLNTGFRVYEVDSATFEVLEAYTYITAVDNFSALDNQIQNGPTFELEYSTREAYGTNIPWGANEPLNATWWHFVTEQMHMNSTLVEIFNTYQGKSSILTPPCTGECGVAKICYIRSGSASIAKQNCLPGYASVQ</sequence>
<dbReference type="PANTHER" id="PTHR10340">
    <property type="entry name" value="SPHINGOMYELIN PHOSPHODIESTERASE"/>
    <property type="match status" value="1"/>
</dbReference>
<evidence type="ECO:0000313" key="9">
    <source>
        <dbReference type="Proteomes" id="UP001194468"/>
    </source>
</evidence>
<proteinExistence type="inferred from homology"/>
<protein>
    <recommendedName>
        <fullName evidence="3">Sphingomyelin phosphodiesterase</fullName>
    </recommendedName>
</protein>
<reference evidence="8" key="1">
    <citation type="submission" date="2019-10" db="EMBL/GenBank/DDBJ databases">
        <authorList>
            <consortium name="DOE Joint Genome Institute"/>
            <person name="Kuo A."/>
            <person name="Miyauchi S."/>
            <person name="Kiss E."/>
            <person name="Drula E."/>
            <person name="Kohler A."/>
            <person name="Sanchez-Garcia M."/>
            <person name="Andreopoulos B."/>
            <person name="Barry K.W."/>
            <person name="Bonito G."/>
            <person name="Buee M."/>
            <person name="Carver A."/>
            <person name="Chen C."/>
            <person name="Cichocki N."/>
            <person name="Clum A."/>
            <person name="Culley D."/>
            <person name="Crous P.W."/>
            <person name="Fauchery L."/>
            <person name="Girlanda M."/>
            <person name="Hayes R."/>
            <person name="Keri Z."/>
            <person name="LaButti K."/>
            <person name="Lipzen A."/>
            <person name="Lombard V."/>
            <person name="Magnuson J."/>
            <person name="Maillard F."/>
            <person name="Morin E."/>
            <person name="Murat C."/>
            <person name="Nolan M."/>
            <person name="Ohm R."/>
            <person name="Pangilinan J."/>
            <person name="Pereira M."/>
            <person name="Perotto S."/>
            <person name="Peter M."/>
            <person name="Riley R."/>
            <person name="Sitrit Y."/>
            <person name="Stielow B."/>
            <person name="Szollosi G."/>
            <person name="Zifcakova L."/>
            <person name="Stursova M."/>
            <person name="Spatafora J.W."/>
            <person name="Tedersoo L."/>
            <person name="Vaario L.-M."/>
            <person name="Yamada A."/>
            <person name="Yan M."/>
            <person name="Wang P."/>
            <person name="Xu J."/>
            <person name="Bruns T."/>
            <person name="Baldrian P."/>
            <person name="Vilgalys R."/>
            <person name="Henrissat B."/>
            <person name="Grigoriev I.V."/>
            <person name="Hibbett D."/>
            <person name="Nagy L.G."/>
            <person name="Martin F.M."/>
        </authorList>
    </citation>
    <scope>NUCLEOTIDE SEQUENCE</scope>
    <source>
        <strain evidence="8">BED1</strain>
    </source>
</reference>
<feature type="binding site" evidence="4">
    <location>
        <position position="310"/>
    </location>
    <ligand>
        <name>Zn(2+)</name>
        <dbReference type="ChEBI" id="CHEBI:29105"/>
        <label>2</label>
    </ligand>
</feature>
<feature type="disulfide bond" evidence="5">
    <location>
        <begin position="640"/>
        <end position="644"/>
    </location>
</feature>
<dbReference type="InterPro" id="IPR029052">
    <property type="entry name" value="Metallo-depent_PP-like"/>
</dbReference>
<gene>
    <name evidence="8" type="ORF">L210DRAFT_3757930</name>
</gene>
<dbReference type="AlphaFoldDB" id="A0AAD4GI45"/>
<dbReference type="Gene3D" id="3.60.21.10">
    <property type="match status" value="1"/>
</dbReference>
<dbReference type="SUPFAM" id="SSF56300">
    <property type="entry name" value="Metallo-dependent phosphatases"/>
    <property type="match status" value="1"/>
</dbReference>
<feature type="chain" id="PRO_5041896803" description="Sphingomyelin phosphodiesterase" evidence="6">
    <location>
        <begin position="21"/>
        <end position="672"/>
    </location>
</feature>
<keyword evidence="9" id="KW-1185">Reference proteome</keyword>
<evidence type="ECO:0000256" key="1">
    <source>
        <dbReference type="ARBA" id="ARBA00022801"/>
    </source>
</evidence>
<reference evidence="8" key="2">
    <citation type="journal article" date="2020" name="Nat. Commun.">
        <title>Large-scale genome sequencing of mycorrhizal fungi provides insights into the early evolution of symbiotic traits.</title>
        <authorList>
            <person name="Miyauchi S."/>
            <person name="Kiss E."/>
            <person name="Kuo A."/>
            <person name="Drula E."/>
            <person name="Kohler A."/>
            <person name="Sanchez-Garcia M."/>
            <person name="Morin E."/>
            <person name="Andreopoulos B."/>
            <person name="Barry K.W."/>
            <person name="Bonito G."/>
            <person name="Buee M."/>
            <person name="Carver A."/>
            <person name="Chen C."/>
            <person name="Cichocki N."/>
            <person name="Clum A."/>
            <person name="Culley D."/>
            <person name="Crous P.W."/>
            <person name="Fauchery L."/>
            <person name="Girlanda M."/>
            <person name="Hayes R.D."/>
            <person name="Keri Z."/>
            <person name="LaButti K."/>
            <person name="Lipzen A."/>
            <person name="Lombard V."/>
            <person name="Magnuson J."/>
            <person name="Maillard F."/>
            <person name="Murat C."/>
            <person name="Nolan M."/>
            <person name="Ohm R.A."/>
            <person name="Pangilinan J."/>
            <person name="Pereira M.F."/>
            <person name="Perotto S."/>
            <person name="Peter M."/>
            <person name="Pfister S."/>
            <person name="Riley R."/>
            <person name="Sitrit Y."/>
            <person name="Stielow J.B."/>
            <person name="Szollosi G."/>
            <person name="Zifcakova L."/>
            <person name="Stursova M."/>
            <person name="Spatafora J.W."/>
            <person name="Tedersoo L."/>
            <person name="Vaario L.M."/>
            <person name="Yamada A."/>
            <person name="Yan M."/>
            <person name="Wang P."/>
            <person name="Xu J."/>
            <person name="Bruns T."/>
            <person name="Baldrian P."/>
            <person name="Vilgalys R."/>
            <person name="Dunand C."/>
            <person name="Henrissat B."/>
            <person name="Grigoriev I.V."/>
            <person name="Hibbett D."/>
            <person name="Nagy L.G."/>
            <person name="Martin F.M."/>
        </authorList>
    </citation>
    <scope>NUCLEOTIDE SEQUENCE</scope>
    <source>
        <strain evidence="8">BED1</strain>
    </source>
</reference>
<feature type="binding site" evidence="4">
    <location>
        <position position="465"/>
    </location>
    <ligand>
        <name>Zn(2+)</name>
        <dbReference type="ChEBI" id="CHEBI:29105"/>
        <label>2</label>
    </ligand>
</feature>
<dbReference type="InterPro" id="IPR011160">
    <property type="entry name" value="Sphingomy_PDE"/>
</dbReference>
<dbReference type="GO" id="GO:0004767">
    <property type="term" value="F:sphingomyelin phosphodiesterase activity"/>
    <property type="evidence" value="ECO:0007669"/>
    <property type="project" value="UniProtKB-UniRule"/>
</dbReference>
<dbReference type="InterPro" id="IPR041805">
    <property type="entry name" value="ASMase/PPN1_MPP"/>
</dbReference>
<evidence type="ECO:0000256" key="5">
    <source>
        <dbReference type="PIRSR" id="PIRSR000948-2"/>
    </source>
</evidence>
<keyword evidence="5" id="KW-1015">Disulfide bond</keyword>
<comment type="function">
    <text evidence="3">Converts sphingomyelin to ceramide.</text>
</comment>
<feature type="binding site" evidence="4">
    <location>
        <position position="233"/>
    </location>
    <ligand>
        <name>Zn(2+)</name>
        <dbReference type="ChEBI" id="CHEBI:29105"/>
        <label>1</label>
    </ligand>
</feature>
<comment type="caution">
    <text evidence="8">The sequence shown here is derived from an EMBL/GenBank/DDBJ whole genome shotgun (WGS) entry which is preliminary data.</text>
</comment>
<accession>A0AAD4GI45</accession>
<keyword evidence="3" id="KW-0326">Glycosidase</keyword>
<evidence type="ECO:0000256" key="3">
    <source>
        <dbReference type="PIRNR" id="PIRNR000948"/>
    </source>
</evidence>
<dbReference type="Proteomes" id="UP001194468">
    <property type="component" value="Unassembled WGS sequence"/>
</dbReference>
<feature type="disulfide bond" evidence="5">
    <location>
        <begin position="246"/>
        <end position="251"/>
    </location>
</feature>
<dbReference type="GO" id="GO:0006685">
    <property type="term" value="P:sphingomyelin catabolic process"/>
    <property type="evidence" value="ECO:0007669"/>
    <property type="project" value="UniProtKB-UniRule"/>
</dbReference>
<feature type="binding site" evidence="4">
    <location>
        <position position="310"/>
    </location>
    <ligand>
        <name>Zn(2+)</name>
        <dbReference type="ChEBI" id="CHEBI:29105"/>
        <label>1</label>
    </ligand>
</feature>
<dbReference type="Pfam" id="PF00149">
    <property type="entry name" value="Metallophos"/>
    <property type="match status" value="1"/>
</dbReference>
<dbReference type="PIRSF" id="PIRSF000948">
    <property type="entry name" value="Sphingomy_PDE"/>
    <property type="match status" value="1"/>
</dbReference>
<feature type="disulfide bond" evidence="5">
    <location>
        <begin position="252"/>
        <end position="277"/>
    </location>
</feature>